<accession>A0A1D7UAS1</accession>
<dbReference type="Proteomes" id="UP000094969">
    <property type="component" value="Chromosome"/>
</dbReference>
<keyword evidence="7" id="KW-1185">Reference proteome</keyword>
<name>A0A1D7UAS1_9HYPH</name>
<evidence type="ECO:0000259" key="5">
    <source>
        <dbReference type="PROSITE" id="PS50977"/>
    </source>
</evidence>
<dbReference type="GO" id="GO:0003677">
    <property type="term" value="F:DNA binding"/>
    <property type="evidence" value="ECO:0007669"/>
    <property type="project" value="UniProtKB-UniRule"/>
</dbReference>
<dbReference type="PRINTS" id="PR00455">
    <property type="entry name" value="HTHTETR"/>
</dbReference>
<organism evidence="6 7">
    <name type="scientific">Bosea vaviloviae</name>
    <dbReference type="NCBI Taxonomy" id="1526658"/>
    <lineage>
        <taxon>Bacteria</taxon>
        <taxon>Pseudomonadati</taxon>
        <taxon>Pseudomonadota</taxon>
        <taxon>Alphaproteobacteria</taxon>
        <taxon>Hyphomicrobiales</taxon>
        <taxon>Boseaceae</taxon>
        <taxon>Bosea</taxon>
    </lineage>
</organism>
<sequence>MKVSKETVEQNRERVIDTAAKLFRERGIDGIGLADLMKAAGLTHGAFYRQFKSKDDLVVQAVKRAYDDMSADLARRIAASDDPLQTLVRHYVSDDHRDDPGHGCSLAALAGDAARHDDPALRAFFGNIVSNYIALLTRLVPGGDPVAKRSTAIAVLAEMIGSVVLSRAVPDPTLSGEIIDTVSNDLVKRHSTPISA</sequence>
<protein>
    <recommendedName>
        <fullName evidence="5">HTH tetR-type domain-containing protein</fullName>
    </recommendedName>
</protein>
<evidence type="ECO:0000256" key="2">
    <source>
        <dbReference type="ARBA" id="ARBA00023125"/>
    </source>
</evidence>
<dbReference type="PANTHER" id="PTHR47506">
    <property type="entry name" value="TRANSCRIPTIONAL REGULATORY PROTEIN"/>
    <property type="match status" value="1"/>
</dbReference>
<dbReference type="KEGG" id="bvv:BHK69_14705"/>
<dbReference type="SUPFAM" id="SSF46689">
    <property type="entry name" value="Homeodomain-like"/>
    <property type="match status" value="1"/>
</dbReference>
<evidence type="ECO:0000256" key="1">
    <source>
        <dbReference type="ARBA" id="ARBA00023015"/>
    </source>
</evidence>
<dbReference type="InterPro" id="IPR001647">
    <property type="entry name" value="HTH_TetR"/>
</dbReference>
<dbReference type="Pfam" id="PF00440">
    <property type="entry name" value="TetR_N"/>
    <property type="match status" value="1"/>
</dbReference>
<evidence type="ECO:0000313" key="7">
    <source>
        <dbReference type="Proteomes" id="UP000094969"/>
    </source>
</evidence>
<dbReference type="AlphaFoldDB" id="A0A1D7UAS1"/>
<dbReference type="PROSITE" id="PS50977">
    <property type="entry name" value="HTH_TETR_2"/>
    <property type="match status" value="1"/>
</dbReference>
<keyword evidence="1" id="KW-0805">Transcription regulation</keyword>
<dbReference type="InterPro" id="IPR009057">
    <property type="entry name" value="Homeodomain-like_sf"/>
</dbReference>
<dbReference type="Gene3D" id="1.10.10.60">
    <property type="entry name" value="Homeodomain-like"/>
    <property type="match status" value="1"/>
</dbReference>
<reference evidence="6 7" key="1">
    <citation type="journal article" date="2015" name="Antonie Van Leeuwenhoek">
        <title>Bosea vaviloviae sp. nov., a new species of slow-growing rhizobia isolated from nodules of the relict species Vavilovia formosa (Stev.) Fed.</title>
        <authorList>
            <person name="Safronova V.I."/>
            <person name="Kuznetsova I.G."/>
            <person name="Sazanova A.L."/>
            <person name="Kimeklis A.K."/>
            <person name="Belimov A.A."/>
            <person name="Andronov E.E."/>
            <person name="Pinaev A.G."/>
            <person name="Chizhevskaya E.P."/>
            <person name="Pukhaev A.R."/>
            <person name="Popov K.P."/>
            <person name="Willems A."/>
            <person name="Tikhonovich I.A."/>
        </authorList>
    </citation>
    <scope>NUCLEOTIDE SEQUENCE [LARGE SCALE GENOMIC DNA]</scope>
    <source>
        <strain evidence="6 7">Vaf18</strain>
    </source>
</reference>
<feature type="domain" description="HTH tetR-type" evidence="5">
    <location>
        <begin position="9"/>
        <end position="69"/>
    </location>
</feature>
<dbReference type="EMBL" id="CP017147">
    <property type="protein sequence ID" value="AOO84481.1"/>
    <property type="molecule type" value="Genomic_DNA"/>
</dbReference>
<dbReference type="PANTHER" id="PTHR47506:SF7">
    <property type="entry name" value="TRANSCRIPTIONAL REGULATORY PROTEIN"/>
    <property type="match status" value="1"/>
</dbReference>
<dbReference type="STRING" id="1526658.BHK69_14705"/>
<feature type="DNA-binding region" description="H-T-H motif" evidence="4">
    <location>
        <begin position="32"/>
        <end position="51"/>
    </location>
</feature>
<dbReference type="InterPro" id="IPR036271">
    <property type="entry name" value="Tet_transcr_reg_TetR-rel_C_sf"/>
</dbReference>
<gene>
    <name evidence="6" type="ORF">BHK69_14705</name>
</gene>
<evidence type="ECO:0000256" key="3">
    <source>
        <dbReference type="ARBA" id="ARBA00023163"/>
    </source>
</evidence>
<keyword evidence="3" id="KW-0804">Transcription</keyword>
<dbReference type="Gene3D" id="1.10.357.10">
    <property type="entry name" value="Tetracycline Repressor, domain 2"/>
    <property type="match status" value="1"/>
</dbReference>
<keyword evidence="2 4" id="KW-0238">DNA-binding</keyword>
<proteinExistence type="predicted"/>
<dbReference type="SUPFAM" id="SSF48498">
    <property type="entry name" value="Tetracyclin repressor-like, C-terminal domain"/>
    <property type="match status" value="1"/>
</dbReference>
<evidence type="ECO:0000313" key="6">
    <source>
        <dbReference type="EMBL" id="AOO84481.1"/>
    </source>
</evidence>
<evidence type="ECO:0000256" key="4">
    <source>
        <dbReference type="PROSITE-ProRule" id="PRU00335"/>
    </source>
</evidence>